<dbReference type="PANTHER" id="PTHR11895:SF7">
    <property type="entry name" value="GLUTAMYL-TRNA(GLN) AMIDOTRANSFERASE SUBUNIT A, MITOCHONDRIAL"/>
    <property type="match status" value="1"/>
</dbReference>
<dbReference type="EMBL" id="CP060010">
    <property type="protein sequence ID" value="QTN35084.1"/>
    <property type="molecule type" value="Genomic_DNA"/>
</dbReference>
<dbReference type="InterPro" id="IPR020556">
    <property type="entry name" value="Amidase_CS"/>
</dbReference>
<dbReference type="RefSeq" id="WP_209355770.1">
    <property type="nucleotide sequence ID" value="NZ_CP060010.1"/>
</dbReference>
<dbReference type="KEGG" id="cact:HZ995_11375"/>
<feature type="domain" description="Amidase" evidence="2">
    <location>
        <begin position="25"/>
        <end position="450"/>
    </location>
</feature>
<dbReference type="Proteomes" id="UP000665026">
    <property type="component" value="Chromosome"/>
</dbReference>
<dbReference type="InterPro" id="IPR000120">
    <property type="entry name" value="Amidase"/>
</dbReference>
<dbReference type="Gene3D" id="3.90.1300.10">
    <property type="entry name" value="Amidase signature (AS) domain"/>
    <property type="match status" value="1"/>
</dbReference>
<protein>
    <submittedName>
        <fullName evidence="3">Amidase</fullName>
    </submittedName>
</protein>
<evidence type="ECO:0000313" key="3">
    <source>
        <dbReference type="EMBL" id="QTN35084.1"/>
    </source>
</evidence>
<accession>A0A975EN63</accession>
<dbReference type="SUPFAM" id="SSF75304">
    <property type="entry name" value="Amidase signature (AS) enzymes"/>
    <property type="match status" value="1"/>
</dbReference>
<dbReference type="GO" id="GO:0003824">
    <property type="term" value="F:catalytic activity"/>
    <property type="evidence" value="ECO:0007669"/>
    <property type="project" value="InterPro"/>
</dbReference>
<gene>
    <name evidence="3" type="ORF">HZ995_11375</name>
</gene>
<dbReference type="InterPro" id="IPR036928">
    <property type="entry name" value="AS_sf"/>
</dbReference>
<dbReference type="Pfam" id="PF01425">
    <property type="entry name" value="Amidase"/>
    <property type="match status" value="1"/>
</dbReference>
<organism evidence="3 4">
    <name type="scientific">Cognatishimia activa</name>
    <dbReference type="NCBI Taxonomy" id="1715691"/>
    <lineage>
        <taxon>Bacteria</taxon>
        <taxon>Pseudomonadati</taxon>
        <taxon>Pseudomonadota</taxon>
        <taxon>Alphaproteobacteria</taxon>
        <taxon>Rhodobacterales</taxon>
        <taxon>Paracoccaceae</taxon>
        <taxon>Cognatishimia</taxon>
    </lineage>
</organism>
<dbReference type="AlphaFoldDB" id="A0A975EN63"/>
<evidence type="ECO:0000256" key="1">
    <source>
        <dbReference type="ARBA" id="ARBA00009199"/>
    </source>
</evidence>
<evidence type="ECO:0000259" key="2">
    <source>
        <dbReference type="Pfam" id="PF01425"/>
    </source>
</evidence>
<dbReference type="PANTHER" id="PTHR11895">
    <property type="entry name" value="TRANSAMIDASE"/>
    <property type="match status" value="1"/>
</dbReference>
<evidence type="ECO:0000313" key="4">
    <source>
        <dbReference type="Proteomes" id="UP000665026"/>
    </source>
</evidence>
<comment type="similarity">
    <text evidence="1">Belongs to the amidase family.</text>
</comment>
<sequence>MTQLAYLSASEILTAYRQRALSPVEVVDAVIARSRQTEPDVNALTYTYFDQARDAAREAEKRYMGKTADNPFPLDGICVAVKDSGHIAGQPTSAGSLLSKDIAQPATSPINQRVLRAGGIVHARSATPEYSCAAVTLSKRWGITRNPWNLDMTPGGSSGGAAAALAAGSATLATGSDIAGSIRIPAACCGVVGYKPPRGRNPVDAPFNLDTYCHTGPMARTVADALLFQNVLSGPHAEDPTTLPYQRIAPGDASIKGLRLAVSSDLGFFPVDPEVVASLDKAIQLFTDLGARVEEVVLPWKADVLDATLTHLRHIFGTSIAPDTAEDWEKLTPYARSFAQAGLEVTPKDYFAALTTAGAAAQSFGAVMSQYDLFICPTTTVPAVAADFDPGSQSLQVAGQTVDPMLGWVMTSPFNMLSTHPVLSVPVSQAENQVPIAIQIVGRPFDEATVFQAALAFEAERGHWFADDAPQPFLPHP</sequence>
<proteinExistence type="inferred from homology"/>
<reference evidence="3" key="1">
    <citation type="submission" date="2020-07" db="EMBL/GenBank/DDBJ databases">
        <title>Genome sequences of bacteria associated with the marine, planktonic diatom Thalassiosira profunda strain ECT2AJA-044.</title>
        <authorList>
            <person name="Gargas C.B."/>
            <person name="Roberts W.R."/>
            <person name="Alverson A.J."/>
        </authorList>
    </citation>
    <scope>NUCLEOTIDE SEQUENCE</scope>
    <source>
        <strain evidence="3">ECT2AJA-044</strain>
    </source>
</reference>
<name>A0A975EN63_9RHOB</name>
<dbReference type="PROSITE" id="PS00571">
    <property type="entry name" value="AMIDASES"/>
    <property type="match status" value="1"/>
</dbReference>
<dbReference type="InterPro" id="IPR023631">
    <property type="entry name" value="Amidase_dom"/>
</dbReference>